<dbReference type="EMBL" id="JAFKCU010000001">
    <property type="protein sequence ID" value="MBN7815122.1"/>
    <property type="molecule type" value="Genomic_DNA"/>
</dbReference>
<accession>A0ABS3CDF5</accession>
<evidence type="ECO:0000313" key="2">
    <source>
        <dbReference type="Proteomes" id="UP000664480"/>
    </source>
</evidence>
<dbReference type="RefSeq" id="WP_206585751.1">
    <property type="nucleotide sequence ID" value="NZ_JAFKCU010000001.1"/>
</dbReference>
<comment type="caution">
    <text evidence="1">The sequence shown here is derived from an EMBL/GenBank/DDBJ whole genome shotgun (WGS) entry which is preliminary data.</text>
</comment>
<protein>
    <submittedName>
        <fullName evidence="1">Uncharacterized protein</fullName>
    </submittedName>
</protein>
<reference evidence="1 2" key="1">
    <citation type="submission" date="2021-03" db="EMBL/GenBank/DDBJ databases">
        <title>novel species isolated from a fishpond in China.</title>
        <authorList>
            <person name="Lu H."/>
            <person name="Cai Z."/>
        </authorList>
    </citation>
    <scope>NUCLEOTIDE SEQUENCE [LARGE SCALE GENOMIC DNA]</scope>
    <source>
        <strain evidence="1 2">YJ13C</strain>
    </source>
</reference>
<name>A0ABS3CDF5_9BACT</name>
<sequence>MKIFLLFLSTFFLLDIPLLPDGYQEGYYYTDNGEKIEGFLKLKKSDYTSFKKKKTRILFKPTMESSPVSVSIEEMESFVIEEDSFATVKNIKVNHINGNFEEDFAKVIETGKINLYQHQSRVSDGLFLYDKENYVLSKDGKEFLGIYNLNKQREEISLFFEDQPELMNRFLDKEFDSDLQKLIELYNNP</sequence>
<proteinExistence type="predicted"/>
<evidence type="ECO:0000313" key="1">
    <source>
        <dbReference type="EMBL" id="MBN7815122.1"/>
    </source>
</evidence>
<dbReference type="Proteomes" id="UP000664480">
    <property type="component" value="Unassembled WGS sequence"/>
</dbReference>
<organism evidence="1 2">
    <name type="scientific">Algoriphagus pacificus</name>
    <dbReference type="NCBI Taxonomy" id="2811234"/>
    <lineage>
        <taxon>Bacteria</taxon>
        <taxon>Pseudomonadati</taxon>
        <taxon>Bacteroidota</taxon>
        <taxon>Cytophagia</taxon>
        <taxon>Cytophagales</taxon>
        <taxon>Cyclobacteriaceae</taxon>
        <taxon>Algoriphagus</taxon>
    </lineage>
</organism>
<gene>
    <name evidence="1" type="ORF">J0A69_06775</name>
</gene>
<keyword evidence="2" id="KW-1185">Reference proteome</keyword>